<dbReference type="OrthoDB" id="77601at2759"/>
<protein>
    <submittedName>
        <fullName evidence="3">Uncharacterized protein</fullName>
    </submittedName>
</protein>
<dbReference type="EMBL" id="GL996499">
    <property type="protein sequence ID" value="EGW35545.1"/>
    <property type="molecule type" value="Genomic_DNA"/>
</dbReference>
<dbReference type="Pfam" id="PF01112">
    <property type="entry name" value="Asparaginase_2"/>
    <property type="match status" value="1"/>
</dbReference>
<dbReference type="GO" id="GO:0004298">
    <property type="term" value="F:threonine-type endopeptidase activity"/>
    <property type="evidence" value="ECO:0007669"/>
    <property type="project" value="TreeGrafter"/>
</dbReference>
<feature type="site" description="Cleavage; by autolysis" evidence="2">
    <location>
        <begin position="167"/>
        <end position="168"/>
    </location>
</feature>
<dbReference type="Gene3D" id="3.60.20.30">
    <property type="entry name" value="(Glycosyl)asparaginase"/>
    <property type="match status" value="1"/>
</dbReference>
<evidence type="ECO:0000256" key="2">
    <source>
        <dbReference type="PIRSR" id="PIRSR600246-3"/>
    </source>
</evidence>
<evidence type="ECO:0000313" key="3">
    <source>
        <dbReference type="EMBL" id="EGW35545.1"/>
    </source>
</evidence>
<gene>
    <name evidence="3" type="ORF">SPAPADRAFT_48528</name>
</gene>
<sequence>MDILVAHLGAGNHNPASSSKYKTLLKRSLNHNDIIEAARVVEQSELTNTGYGSSLNLLGCVECDASFIEATEKVRIGSLVGVDCSYPIKEVFRTLDYVNELYQSDDKHDLTAPVMLNYQRVKDLIPKNPDELSPNQLISKRQQRIYDIYKDKVLGGRIEELKHQITDTIGLIRIVECKTTLATSSGGNFFKLPGRIGCAGIIGAAIDFKRIEGYEISCMCSGNGEQIIRSKLSWEIVNNISKVPEEEYASYFKQLVGSIYCGFIVVIKSKSTSHLLYGHTTESFHFGFRVGENTRVILSHSEKEGFTFGEYKLL</sequence>
<dbReference type="OMA" id="WEIANNI"/>
<dbReference type="GO" id="GO:0005737">
    <property type="term" value="C:cytoplasm"/>
    <property type="evidence" value="ECO:0007669"/>
    <property type="project" value="TreeGrafter"/>
</dbReference>
<dbReference type="PANTHER" id="PTHR10188">
    <property type="entry name" value="L-ASPARAGINASE"/>
    <property type="match status" value="1"/>
</dbReference>
<dbReference type="PANTHER" id="PTHR10188:SF8">
    <property type="entry name" value="THREONINE ASPARTASE 1"/>
    <property type="match status" value="1"/>
</dbReference>
<dbReference type="AlphaFoldDB" id="G3AE11"/>
<organism evidence="4">
    <name type="scientific">Spathaspora passalidarum (strain NRRL Y-27907 / 11-Y1)</name>
    <dbReference type="NCBI Taxonomy" id="619300"/>
    <lineage>
        <taxon>Eukaryota</taxon>
        <taxon>Fungi</taxon>
        <taxon>Dikarya</taxon>
        <taxon>Ascomycota</taxon>
        <taxon>Saccharomycotina</taxon>
        <taxon>Pichiomycetes</taxon>
        <taxon>Debaryomycetaceae</taxon>
        <taxon>Spathaspora</taxon>
    </lineage>
</organism>
<dbReference type="KEGG" id="spaa:SPAPADRAFT_48528"/>
<dbReference type="Proteomes" id="UP000000709">
    <property type="component" value="Unassembled WGS sequence"/>
</dbReference>
<dbReference type="InterPro" id="IPR000246">
    <property type="entry name" value="Peptidase_T2"/>
</dbReference>
<dbReference type="GO" id="GO:0051604">
    <property type="term" value="P:protein maturation"/>
    <property type="evidence" value="ECO:0007669"/>
    <property type="project" value="TreeGrafter"/>
</dbReference>
<keyword evidence="4" id="KW-1185">Reference proteome</keyword>
<accession>G3AE11</accession>
<dbReference type="GeneID" id="18871237"/>
<dbReference type="InterPro" id="IPR029055">
    <property type="entry name" value="Ntn_hydrolases_N"/>
</dbReference>
<dbReference type="InParanoid" id="G3AE11"/>
<evidence type="ECO:0000313" key="4">
    <source>
        <dbReference type="Proteomes" id="UP000000709"/>
    </source>
</evidence>
<proteinExistence type="predicted"/>
<dbReference type="eggNOG" id="KOG1592">
    <property type="taxonomic scope" value="Eukaryota"/>
</dbReference>
<dbReference type="SUPFAM" id="SSF56235">
    <property type="entry name" value="N-terminal nucleophile aminohydrolases (Ntn hydrolases)"/>
    <property type="match status" value="1"/>
</dbReference>
<feature type="active site" description="Nucleophile" evidence="1">
    <location>
        <position position="168"/>
    </location>
</feature>
<dbReference type="HOGENOM" id="CLU_021603_5_1_1"/>
<dbReference type="STRING" id="619300.G3AE11"/>
<dbReference type="RefSeq" id="XP_007372957.1">
    <property type="nucleotide sequence ID" value="XM_007372895.1"/>
</dbReference>
<reference evidence="3 4" key="1">
    <citation type="journal article" date="2011" name="Proc. Natl. Acad. Sci. U.S.A.">
        <title>Comparative genomics of xylose-fermenting fungi for enhanced biofuel production.</title>
        <authorList>
            <person name="Wohlbach D.J."/>
            <person name="Kuo A."/>
            <person name="Sato T.K."/>
            <person name="Potts K.M."/>
            <person name="Salamov A.A."/>
            <person name="LaButti K.M."/>
            <person name="Sun H."/>
            <person name="Clum A."/>
            <person name="Pangilinan J.L."/>
            <person name="Lindquist E.A."/>
            <person name="Lucas S."/>
            <person name="Lapidus A."/>
            <person name="Jin M."/>
            <person name="Gunawan C."/>
            <person name="Balan V."/>
            <person name="Dale B.E."/>
            <person name="Jeffries T.W."/>
            <person name="Zinkel R."/>
            <person name="Barry K.W."/>
            <person name="Grigoriev I.V."/>
            <person name="Gasch A.P."/>
        </authorList>
    </citation>
    <scope>NUCLEOTIDE SEQUENCE [LARGE SCALE GENOMIC DNA]</scope>
    <source>
        <strain evidence="4">NRRL Y-27907 / 11-Y1</strain>
    </source>
</reference>
<evidence type="ECO:0000256" key="1">
    <source>
        <dbReference type="PIRSR" id="PIRSR600246-1"/>
    </source>
</evidence>
<name>G3AE11_SPAPN</name>